<dbReference type="OMA" id="MYQKSQG"/>
<evidence type="ECO:0000313" key="4">
    <source>
        <dbReference type="EMBL" id="RNF12125.1"/>
    </source>
</evidence>
<reference evidence="4 5" key="1">
    <citation type="journal article" date="2018" name="BMC Genomics">
        <title>Genomic comparison of Trypanosoma conorhini and Trypanosoma rangeli to Trypanosoma cruzi strains of high and low virulence.</title>
        <authorList>
            <person name="Bradwell K.R."/>
            <person name="Koparde V.N."/>
            <person name="Matveyev A.V."/>
            <person name="Serrano M.G."/>
            <person name="Alves J.M."/>
            <person name="Parikh H."/>
            <person name="Huang B."/>
            <person name="Lee V."/>
            <person name="Espinosa-Alvarez O."/>
            <person name="Ortiz P.A."/>
            <person name="Costa-Martins A.G."/>
            <person name="Teixeira M.M."/>
            <person name="Buck G.A."/>
        </authorList>
    </citation>
    <scope>NUCLEOTIDE SEQUENCE [LARGE SCALE GENOMIC DNA]</scope>
    <source>
        <strain evidence="4 5">AM80</strain>
    </source>
</reference>
<evidence type="ECO:0000259" key="3">
    <source>
        <dbReference type="Pfam" id="PF23404"/>
    </source>
</evidence>
<dbReference type="AlphaFoldDB" id="A0A422P385"/>
<feature type="region of interest" description="Disordered" evidence="2">
    <location>
        <begin position="337"/>
        <end position="449"/>
    </location>
</feature>
<gene>
    <name evidence="4" type="ORF">TraAM80_00546</name>
</gene>
<feature type="compositionally biased region" description="Basic and acidic residues" evidence="2">
    <location>
        <begin position="337"/>
        <end position="414"/>
    </location>
</feature>
<comment type="caution">
    <text evidence="4">The sequence shown here is derived from an EMBL/GenBank/DDBJ whole genome shotgun (WGS) entry which is preliminary data.</text>
</comment>
<organism evidence="4 5">
    <name type="scientific">Trypanosoma rangeli</name>
    <dbReference type="NCBI Taxonomy" id="5698"/>
    <lineage>
        <taxon>Eukaryota</taxon>
        <taxon>Discoba</taxon>
        <taxon>Euglenozoa</taxon>
        <taxon>Kinetoplastea</taxon>
        <taxon>Metakinetoplastina</taxon>
        <taxon>Trypanosomatida</taxon>
        <taxon>Trypanosomatidae</taxon>
        <taxon>Trypanosoma</taxon>
        <taxon>Herpetosoma</taxon>
    </lineage>
</organism>
<accession>A0A422P385</accession>
<protein>
    <submittedName>
        <fullName evidence="4">Rhoptry protein</fullName>
    </submittedName>
</protein>
<sequence>MTSISQCSACGNSKLLAHCPTCDSSTHHYTPQLQQVFNRPERSTAAWLEYGRSPAQSVTYTTPQDDAQKLAVTMGELEDLYRANQKRHNSPKAVTALHSEHSAVITDRNNFMRERDLLAQKAADLHQQLAADRNNSMQSVSRVNCLEEDDAPASRINDQHTLTALQQKVTSLQRQNSAVEEVFKEFQGRAIASQRQERLLQQECRRVTTESEHVKNANHKLQQQLLELMQLLEVARKEKAIAEANTKTTEEALKQAQKETEDALRQMVTHYHEKNYYKTLSRKLESNLQEMDLAHLDIKKKLQEVDNHKAHQETHNTKLHPERQIVEEIKNIAVENEQLRKQRDDAAAENEQLRKQRDDTAAENEQLRKQRDDTAAENEQLRKQRDDAAAENEQLRKQRDDAAAENEQLRKQRDNAAAGTSSSESSGTIRLRRTSSSESSGTTRLRRTS</sequence>
<dbReference type="Proteomes" id="UP000283634">
    <property type="component" value="Unassembled WGS sequence"/>
</dbReference>
<dbReference type="InterPro" id="IPR056615">
    <property type="entry name" value="FAZ1_C"/>
</dbReference>
<keyword evidence="1" id="KW-0175">Coiled coil</keyword>
<evidence type="ECO:0000313" key="5">
    <source>
        <dbReference type="Proteomes" id="UP000283634"/>
    </source>
</evidence>
<feature type="domain" description="FAZ1 C-terminal region" evidence="3">
    <location>
        <begin position="335"/>
        <end position="367"/>
    </location>
</feature>
<feature type="domain" description="FAZ1 C-terminal region" evidence="3">
    <location>
        <begin position="375"/>
        <end position="409"/>
    </location>
</feature>
<evidence type="ECO:0000256" key="2">
    <source>
        <dbReference type="SAM" id="MobiDB-lite"/>
    </source>
</evidence>
<proteinExistence type="predicted"/>
<feature type="non-terminal residue" evidence="4">
    <location>
        <position position="449"/>
    </location>
</feature>
<evidence type="ECO:0000256" key="1">
    <source>
        <dbReference type="SAM" id="Coils"/>
    </source>
</evidence>
<dbReference type="OrthoDB" id="253035at2759"/>
<dbReference type="RefSeq" id="XP_029242592.1">
    <property type="nucleotide sequence ID" value="XM_029377619.1"/>
</dbReference>
<feature type="coiled-coil region" evidence="1">
    <location>
        <begin position="214"/>
        <end position="266"/>
    </location>
</feature>
<dbReference type="GeneID" id="40324479"/>
<feature type="compositionally biased region" description="Low complexity" evidence="2">
    <location>
        <begin position="416"/>
        <end position="443"/>
    </location>
</feature>
<dbReference type="EMBL" id="MKGL01000009">
    <property type="protein sequence ID" value="RNF12125.1"/>
    <property type="molecule type" value="Genomic_DNA"/>
</dbReference>
<keyword evidence="5" id="KW-1185">Reference proteome</keyword>
<name>A0A422P385_TRYRA</name>
<dbReference type="Pfam" id="PF23404">
    <property type="entry name" value="FAZ1_C"/>
    <property type="match status" value="2"/>
</dbReference>